<gene>
    <name evidence="1" type="ORF">JOE61_002323</name>
</gene>
<keyword evidence="2" id="KW-1185">Reference proteome</keyword>
<name>A0ABS2MBE6_9ACTN</name>
<comment type="caution">
    <text evidence="1">The sequence shown here is derived from an EMBL/GenBank/DDBJ whole genome shotgun (WGS) entry which is preliminary data.</text>
</comment>
<dbReference type="RefSeq" id="WP_193669605.1">
    <property type="nucleotide sequence ID" value="NZ_JACDTV010000009.1"/>
</dbReference>
<reference evidence="1 2" key="1">
    <citation type="submission" date="2021-01" db="EMBL/GenBank/DDBJ databases">
        <title>Sequencing the genomes of 1000 actinobacteria strains.</title>
        <authorList>
            <person name="Klenk H.-P."/>
        </authorList>
    </citation>
    <scope>NUCLEOTIDE SEQUENCE [LARGE SCALE GENOMIC DNA]</scope>
    <source>
        <strain evidence="1 2">DSM 18239</strain>
    </source>
</reference>
<evidence type="ECO:0000313" key="2">
    <source>
        <dbReference type="Proteomes" id="UP000732378"/>
    </source>
</evidence>
<dbReference type="EMBL" id="JAFBBZ010000001">
    <property type="protein sequence ID" value="MBM7508509.1"/>
    <property type="molecule type" value="Genomic_DNA"/>
</dbReference>
<accession>A0ABS2MBE6</accession>
<dbReference type="Proteomes" id="UP000732378">
    <property type="component" value="Unassembled WGS sequence"/>
</dbReference>
<organism evidence="1 2">
    <name type="scientific">Nocardioides salarius</name>
    <dbReference type="NCBI Taxonomy" id="374513"/>
    <lineage>
        <taxon>Bacteria</taxon>
        <taxon>Bacillati</taxon>
        <taxon>Actinomycetota</taxon>
        <taxon>Actinomycetes</taxon>
        <taxon>Propionibacteriales</taxon>
        <taxon>Nocardioidaceae</taxon>
        <taxon>Nocardioides</taxon>
    </lineage>
</organism>
<evidence type="ECO:0000313" key="1">
    <source>
        <dbReference type="EMBL" id="MBM7508509.1"/>
    </source>
</evidence>
<sequence length="171" mass="18172">MDEVATIGLVAKVLADSSAHVGPGHLAQAALREERWRDVEREWGMLAAVQVALLTGARPESARSLTANLRRRKGMAGVKRRGGLLYPGFQFVRVAEDRVAVAPAWTTLRELLAPASWSDADVLAWAAAPNANLEGRSPAQEVHEHPASLSDALRNAVARAVPASPSGTQSA</sequence>
<proteinExistence type="predicted"/>
<protein>
    <submittedName>
        <fullName evidence="1">Uncharacterized protein</fullName>
    </submittedName>
</protein>